<dbReference type="OrthoDB" id="2404674at2759"/>
<gene>
    <name evidence="2" type="ORF">CWI38_0542p0010</name>
</gene>
<feature type="region of interest" description="Disordered" evidence="1">
    <location>
        <begin position="460"/>
        <end position="491"/>
    </location>
</feature>
<dbReference type="STRING" id="1176355.A0A4Q9LZ32"/>
<sequence length="732" mass="86280">MVELDKLRKKLDRTIQSYHDKRREKELHKMKKVHEEITRISRIFQKFQNNLHTDILQIDVFEKKAGDIKRKIESRLLHFKDYIYCELIRYVEFKEKSEKYIFEGNESVNEIEQHKNVVLGEISEYFSEKDEEVKICMFKVIKGNLKFLKNIILRNEEQLQEKKINSVNKMKGNQVNEMKGNQVNEMKGNQVNGDLVNRNQENQVNTNPVNTNLINTNLINTNQVNTNLINTNQEYQENEVRTDEMSNNQLNNQNIKLHENPSNNSFFDTNICFSKHKEEEIKKEIQINFERLFSNIFDITLFTGEFMEQINENKEESLKTKVHPCMHRFISSSDEFSSKSKFNLENKKQKSKIQIYSNEDKTNSIVEFLKDYYYRTNQSSPTKPNTMEMGRGEGIEGEGIEGGEMKNGEVREVTGNIQQDNTLQENILRDNILRDNTLRDNTLRDNTLRDNILRDNTLRDNILRDTHPPHTSNNLTTHTQETNQETKQETKHRLNYKIHHLLRILSLESHKYSSELHNFLGIKIKEIENEKIEDKSLSIRQTEINQKIFKLFTKFAKNLQINEVSLYLDRCTKLLYILNQDIKDKQSSYNIMFLDSVESIIKQGSLQEDKRFITLIDELLNKISEKETPLFFKVGVNLELCKKYVKDIVSLKELLNKRKGVNDCSINKRVLMTICKYKGVKGVNDNSVNIRVLMTVFINKRVLMTICKYKVLIHNTSKGVIILLIDKRVLTH</sequence>
<keyword evidence="3" id="KW-1185">Reference proteome</keyword>
<evidence type="ECO:0000313" key="3">
    <source>
        <dbReference type="Proteomes" id="UP000292282"/>
    </source>
</evidence>
<feature type="compositionally biased region" description="Low complexity" evidence="1">
    <location>
        <begin position="473"/>
        <end position="483"/>
    </location>
</feature>
<dbReference type="Proteomes" id="UP000292282">
    <property type="component" value="Unassembled WGS sequence"/>
</dbReference>
<dbReference type="AlphaFoldDB" id="A0A4Q9LZ32"/>
<dbReference type="VEuPathDB" id="MicrosporidiaDB:CWI38_0542p0010"/>
<evidence type="ECO:0000313" key="2">
    <source>
        <dbReference type="EMBL" id="TBU13060.1"/>
    </source>
</evidence>
<organism evidence="2 3">
    <name type="scientific">Hamiltosporidium tvaerminnensis</name>
    <dbReference type="NCBI Taxonomy" id="1176355"/>
    <lineage>
        <taxon>Eukaryota</taxon>
        <taxon>Fungi</taxon>
        <taxon>Fungi incertae sedis</taxon>
        <taxon>Microsporidia</taxon>
        <taxon>Dubosqiidae</taxon>
        <taxon>Hamiltosporidium</taxon>
    </lineage>
</organism>
<name>A0A4Q9LZ32_9MICR</name>
<dbReference type="EMBL" id="PITK01000542">
    <property type="protein sequence ID" value="TBU13060.1"/>
    <property type="molecule type" value="Genomic_DNA"/>
</dbReference>
<evidence type="ECO:0000256" key="1">
    <source>
        <dbReference type="SAM" id="MobiDB-lite"/>
    </source>
</evidence>
<reference evidence="2 3" key="1">
    <citation type="submission" date="2017-12" db="EMBL/GenBank/DDBJ databases">
        <authorList>
            <person name="Pombert J.-F."/>
            <person name="Haag K.L."/>
            <person name="Ebert D."/>
        </authorList>
    </citation>
    <scope>NUCLEOTIDE SEQUENCE [LARGE SCALE GENOMIC DNA]</scope>
    <source>
        <strain evidence="2">IL-G-3</strain>
    </source>
</reference>
<protein>
    <submittedName>
        <fullName evidence="2">Uncharacterized protein</fullName>
    </submittedName>
</protein>
<accession>A0A4Q9LZ32</accession>
<proteinExistence type="predicted"/>
<comment type="caution">
    <text evidence="2">The sequence shown here is derived from an EMBL/GenBank/DDBJ whole genome shotgun (WGS) entry which is preliminary data.</text>
</comment>